<evidence type="ECO:0000256" key="2">
    <source>
        <dbReference type="ARBA" id="ARBA00005695"/>
    </source>
</evidence>
<keyword evidence="5" id="KW-1133">Transmembrane helix</keyword>
<dbReference type="PANTHER" id="PTHR30290">
    <property type="entry name" value="PERIPLASMIC BINDING COMPONENT OF ABC TRANSPORTER"/>
    <property type="match status" value="1"/>
</dbReference>
<accession>S0AQ30</accession>
<dbReference type="InterPro" id="IPR039424">
    <property type="entry name" value="SBP_5"/>
</dbReference>
<sequence>MPLLENLNYPILNNVCMKSSMPDPETYPKKPRSTRKKWYAVIIVLVLIISSLGVLSLLHPESKSPDISVDTAPNYLKTGSNYTISLKANEPYKTLTIFWGDGNSTALNYTQETVSVSHIYNSPGIYYIYYIANFTSGPEEFNTYIPVYVESAGTGNRTAEGTLTILKSSISPVVANSNIYSNNTTIGMNISNAGNPSNSTFTILNQTLYVYKNGSLNKTLSPGNNDTLTVNTGYYMLKLSTTTANKAGTNYTTYYYMDIPVNPAAKLYINTVNNSIVMDSLTPYSNLNPQEAYTTSELEILDNIEETLVGNGSSGYFPEIAASLPSPHGIHGNSYTFNISSKAKFSTGQPVTAYDVYYSLVMDLLLENKEPQTPGWLLAQYLLPGNYHSTDNYTNIKNAITYDNSTQTVTLNFTAKLQPDTVFSILSSPGTFISSYSYLLQNGENLTLSSAGVRTFENSNKTYTMSGAISDGPYMILSSVPGEYITMVRNPFFIGNANNSVPTINSVTIDYISQYPSIYQDLRFNTSQLAIFPNTYPYTSYLTTVKPYNNSYNVSTIYDFNANVNKTILGKYTDNVNFPANLFSNITVREAFMEAYPGNNLTSAEALWKSFISNTNTSSRFHIDPSGKYNNKPLEIPIFAMPLVSGPNLSQFAANLEEMTNNSSSFSIVTEPVSFFNEYTYSGLNPMPIYETITAENMNLSAYYSYLGSTMNYTHAYNNGFSNYSFTASHMNQSIIMSQLNSNISSLVMNYNQTNLVKTKSLMNSLYLYINTSRSINTKLYLQNYITAGNGTFDSQGIVIFNRLSI</sequence>
<keyword evidence="3" id="KW-0813">Transport</keyword>
<dbReference type="PANTHER" id="PTHR30290:SF10">
    <property type="entry name" value="PERIPLASMIC OLIGOPEPTIDE-BINDING PROTEIN-RELATED"/>
    <property type="match status" value="1"/>
</dbReference>
<dbReference type="GO" id="GO:0015833">
    <property type="term" value="P:peptide transport"/>
    <property type="evidence" value="ECO:0007669"/>
    <property type="project" value="TreeGrafter"/>
</dbReference>
<dbReference type="Pfam" id="PF00496">
    <property type="entry name" value="SBP_bac_5"/>
    <property type="match status" value="1"/>
</dbReference>
<comment type="subcellular location">
    <subcellularLocation>
        <location evidence="1">Cell envelope</location>
    </subcellularLocation>
</comment>
<proteinExistence type="inferred from homology"/>
<feature type="transmembrane region" description="Helical" evidence="5">
    <location>
        <begin position="38"/>
        <end position="58"/>
    </location>
</feature>
<keyword evidence="4" id="KW-0732">Signal</keyword>
<reference evidence="7 8" key="1">
    <citation type="journal article" date="2007" name="Proc. Natl. Acad. Sci. U.S.A.">
        <title>Genome dynamics in a natural archaeal population.</title>
        <authorList>
            <person name="Allen E.E."/>
            <person name="Tyson G.W."/>
            <person name="Whitaker R.J."/>
            <person name="Detter J.C."/>
            <person name="Richardson P.M."/>
            <person name="Banfield J.F."/>
        </authorList>
    </citation>
    <scope>NUCLEOTIDE SEQUENCE [LARGE SCALE GENOMIC DNA]</scope>
    <source>
        <strain evidence="8">fer1</strain>
    </source>
</reference>
<evidence type="ECO:0000313" key="8">
    <source>
        <dbReference type="Proteomes" id="UP000014660"/>
    </source>
</evidence>
<evidence type="ECO:0000313" key="7">
    <source>
        <dbReference type="EMBL" id="AGO61046.1"/>
    </source>
</evidence>
<dbReference type="Gene3D" id="3.40.190.10">
    <property type="entry name" value="Periplasmic binding protein-like II"/>
    <property type="match status" value="1"/>
</dbReference>
<dbReference type="HOGENOM" id="CLU_314420_0_0_2"/>
<evidence type="ECO:0000256" key="3">
    <source>
        <dbReference type="ARBA" id="ARBA00022448"/>
    </source>
</evidence>
<gene>
    <name evidence="7" type="ORF">FACI_IFERC00001G1066</name>
</gene>
<keyword evidence="5" id="KW-0812">Transmembrane</keyword>
<dbReference type="Gene3D" id="2.60.40.10">
    <property type="entry name" value="Immunoglobulins"/>
    <property type="match status" value="1"/>
</dbReference>
<dbReference type="InterPro" id="IPR013783">
    <property type="entry name" value="Ig-like_fold"/>
</dbReference>
<keyword evidence="5" id="KW-0472">Membrane</keyword>
<evidence type="ECO:0000256" key="1">
    <source>
        <dbReference type="ARBA" id="ARBA00004196"/>
    </source>
</evidence>
<evidence type="ECO:0000259" key="6">
    <source>
        <dbReference type="Pfam" id="PF00496"/>
    </source>
</evidence>
<evidence type="ECO:0000256" key="4">
    <source>
        <dbReference type="ARBA" id="ARBA00022729"/>
    </source>
</evidence>
<keyword evidence="8" id="KW-1185">Reference proteome</keyword>
<dbReference type="InterPro" id="IPR000914">
    <property type="entry name" value="SBP_5_dom"/>
</dbReference>
<dbReference type="AlphaFoldDB" id="S0AQ30"/>
<comment type="similarity">
    <text evidence="2">Belongs to the bacterial solute-binding protein 5 family.</text>
</comment>
<feature type="domain" description="Solute-binding protein family 5" evidence="6">
    <location>
        <begin position="332"/>
        <end position="596"/>
    </location>
</feature>
<name>S0AQ30_FERAC</name>
<dbReference type="EMBL" id="CP004145">
    <property type="protein sequence ID" value="AGO61046.1"/>
    <property type="molecule type" value="Genomic_DNA"/>
</dbReference>
<organism evidence="7 8">
    <name type="scientific">Ferroplasma acidarmanus Fer1</name>
    <dbReference type="NCBI Taxonomy" id="333146"/>
    <lineage>
        <taxon>Archaea</taxon>
        <taxon>Methanobacteriati</taxon>
        <taxon>Thermoplasmatota</taxon>
        <taxon>Thermoplasmata</taxon>
        <taxon>Thermoplasmatales</taxon>
        <taxon>Ferroplasmaceae</taxon>
        <taxon>Ferroplasma</taxon>
    </lineage>
</organism>
<evidence type="ECO:0000256" key="5">
    <source>
        <dbReference type="SAM" id="Phobius"/>
    </source>
</evidence>
<dbReference type="GO" id="GO:1904680">
    <property type="term" value="F:peptide transmembrane transporter activity"/>
    <property type="evidence" value="ECO:0007669"/>
    <property type="project" value="TreeGrafter"/>
</dbReference>
<dbReference type="SUPFAM" id="SSF53850">
    <property type="entry name" value="Periplasmic binding protein-like II"/>
    <property type="match status" value="1"/>
</dbReference>
<protein>
    <submittedName>
        <fullName evidence="7">ABC-type peptide transport system, solute-binding component</fullName>
    </submittedName>
</protein>
<dbReference type="KEGG" id="fac:FACI_IFERC01G1066"/>
<dbReference type="Proteomes" id="UP000014660">
    <property type="component" value="Chromosome"/>
</dbReference>